<feature type="domain" description="Tyr recombinase" evidence="3">
    <location>
        <begin position="193"/>
        <end position="381"/>
    </location>
</feature>
<proteinExistence type="predicted"/>
<dbReference type="GO" id="GO:0015074">
    <property type="term" value="P:DNA integration"/>
    <property type="evidence" value="ECO:0007669"/>
    <property type="project" value="InterPro"/>
</dbReference>
<accession>A0A5C1AG66</accession>
<dbReference type="EMBL" id="CP042425">
    <property type="protein sequence ID" value="QEL17137.1"/>
    <property type="molecule type" value="Genomic_DNA"/>
</dbReference>
<reference evidence="5" key="1">
    <citation type="submission" date="2019-08" db="EMBL/GenBank/DDBJ databases">
        <title>Limnoglobus roseus gen. nov., sp. nov., a novel freshwater planctomycete with a giant genome from the family Gemmataceae.</title>
        <authorList>
            <person name="Kulichevskaya I.S."/>
            <person name="Naumoff D.G."/>
            <person name="Miroshnikov K."/>
            <person name="Ivanova A."/>
            <person name="Philippov D.A."/>
            <person name="Hakobyan A."/>
            <person name="Rijpstra I.C."/>
            <person name="Sinninghe Damste J.S."/>
            <person name="Liesack W."/>
            <person name="Dedysh S.N."/>
        </authorList>
    </citation>
    <scope>NUCLEOTIDE SEQUENCE [LARGE SCALE GENOMIC DNA]</scope>
    <source>
        <strain evidence="5">PX52</strain>
    </source>
</reference>
<dbReference type="Gene3D" id="1.10.443.10">
    <property type="entry name" value="Intergrase catalytic core"/>
    <property type="match status" value="1"/>
</dbReference>
<dbReference type="KEGG" id="lrs:PX52LOC_04118"/>
<dbReference type="PROSITE" id="PS51898">
    <property type="entry name" value="TYR_RECOMBINASE"/>
    <property type="match status" value="1"/>
</dbReference>
<feature type="region of interest" description="Disordered" evidence="2">
    <location>
        <begin position="53"/>
        <end position="78"/>
    </location>
</feature>
<dbReference type="PANTHER" id="PTHR30349:SF64">
    <property type="entry name" value="PROPHAGE INTEGRASE INTD-RELATED"/>
    <property type="match status" value="1"/>
</dbReference>
<dbReference type="OrthoDB" id="254233at2"/>
<dbReference type="SUPFAM" id="SSF56349">
    <property type="entry name" value="DNA breaking-rejoining enzymes"/>
    <property type="match status" value="1"/>
</dbReference>
<dbReference type="RefSeq" id="WP_149111782.1">
    <property type="nucleotide sequence ID" value="NZ_CP042425.1"/>
</dbReference>
<dbReference type="Proteomes" id="UP000324974">
    <property type="component" value="Chromosome"/>
</dbReference>
<keyword evidence="1" id="KW-0233">DNA recombination</keyword>
<protein>
    <submittedName>
        <fullName evidence="4">Site-specific integrase</fullName>
    </submittedName>
</protein>
<feature type="compositionally biased region" description="Pro residues" evidence="2">
    <location>
        <begin position="388"/>
        <end position="408"/>
    </location>
</feature>
<dbReference type="InterPro" id="IPR011010">
    <property type="entry name" value="DNA_brk_join_enz"/>
</dbReference>
<dbReference type="InterPro" id="IPR013762">
    <property type="entry name" value="Integrase-like_cat_sf"/>
</dbReference>
<evidence type="ECO:0000256" key="2">
    <source>
        <dbReference type="SAM" id="MobiDB-lite"/>
    </source>
</evidence>
<keyword evidence="5" id="KW-1185">Reference proteome</keyword>
<name>A0A5C1AG66_9BACT</name>
<evidence type="ECO:0000313" key="4">
    <source>
        <dbReference type="EMBL" id="QEL17137.1"/>
    </source>
</evidence>
<dbReference type="InterPro" id="IPR050090">
    <property type="entry name" value="Tyrosine_recombinase_XerCD"/>
</dbReference>
<gene>
    <name evidence="4" type="ORF">PX52LOC_04118</name>
</gene>
<evidence type="ECO:0000256" key="1">
    <source>
        <dbReference type="ARBA" id="ARBA00023172"/>
    </source>
</evidence>
<evidence type="ECO:0000313" key="5">
    <source>
        <dbReference type="Proteomes" id="UP000324974"/>
    </source>
</evidence>
<dbReference type="Pfam" id="PF00589">
    <property type="entry name" value="Phage_integrase"/>
    <property type="match status" value="1"/>
</dbReference>
<feature type="region of interest" description="Disordered" evidence="2">
    <location>
        <begin position="374"/>
        <end position="408"/>
    </location>
</feature>
<dbReference type="GO" id="GO:0006310">
    <property type="term" value="P:DNA recombination"/>
    <property type="evidence" value="ECO:0007669"/>
    <property type="project" value="UniProtKB-KW"/>
</dbReference>
<feature type="compositionally biased region" description="Pro residues" evidence="2">
    <location>
        <begin position="66"/>
        <end position="75"/>
    </location>
</feature>
<evidence type="ECO:0000259" key="3">
    <source>
        <dbReference type="PROSITE" id="PS51898"/>
    </source>
</evidence>
<dbReference type="AlphaFoldDB" id="A0A5C1AG66"/>
<sequence>MRIPAYCLHKPTGQAYVALSENGKRRTIYLGVWGTPQSRRRYAEVIASLDGPASGGTIPKGSASTPPTPLPPSSTPPTGLSLADAYALWIAHARTYYPVRAGTTSQVENIERSWEPLLTLFPEARIETLTKKNYTAVREEMIRRGWARKTIQRRWNLILLGLRWLAGEESIPDAAVLTATLPRLRPHRSAAPELPPIRPVPLVVVRATQEKLNPVLRSMVELQLLTGMRPGEVRELRKSDLVWADGLAGEGVPVAVQISHHKTAYRGRPRLVPLSPTAGRLVADRLAIGDSDCDWVFTLFRALKKKGTPYKRRIYGLSIHKACDRAGVPRWHPNQIRHWAATEVRKHRNLDAARALLGHSETATTEIYAEMDAEAAKRAAEALEKALNPPPPPTPEAPPTTPPTPPPS</sequence>
<organism evidence="4 5">
    <name type="scientific">Limnoglobus roseus</name>
    <dbReference type="NCBI Taxonomy" id="2598579"/>
    <lineage>
        <taxon>Bacteria</taxon>
        <taxon>Pseudomonadati</taxon>
        <taxon>Planctomycetota</taxon>
        <taxon>Planctomycetia</taxon>
        <taxon>Gemmatales</taxon>
        <taxon>Gemmataceae</taxon>
        <taxon>Limnoglobus</taxon>
    </lineage>
</organism>
<dbReference type="CDD" id="cd00397">
    <property type="entry name" value="DNA_BRE_C"/>
    <property type="match status" value="1"/>
</dbReference>
<dbReference type="PANTHER" id="PTHR30349">
    <property type="entry name" value="PHAGE INTEGRASE-RELATED"/>
    <property type="match status" value="1"/>
</dbReference>
<dbReference type="InterPro" id="IPR002104">
    <property type="entry name" value="Integrase_catalytic"/>
</dbReference>
<feature type="compositionally biased region" description="Basic and acidic residues" evidence="2">
    <location>
        <begin position="374"/>
        <end position="384"/>
    </location>
</feature>
<dbReference type="GO" id="GO:0003677">
    <property type="term" value="F:DNA binding"/>
    <property type="evidence" value="ECO:0007669"/>
    <property type="project" value="InterPro"/>
</dbReference>